<keyword evidence="8" id="KW-1185">Reference proteome</keyword>
<comment type="subunit">
    <text evidence="4">Homodimer.</text>
</comment>
<gene>
    <name evidence="4" type="primary">truA</name>
    <name evidence="7" type="ORF">HD592_001903</name>
</gene>
<feature type="domain" description="Pseudouridine synthase I TruA alpha/beta" evidence="6">
    <location>
        <begin position="204"/>
        <end position="301"/>
    </location>
</feature>
<comment type="caution">
    <text evidence="7">The sequence shown here is derived from an EMBL/GenBank/DDBJ whole genome shotgun (WGS) entry which is preliminary data.</text>
</comment>
<dbReference type="EC" id="5.4.99.12" evidence="4"/>
<evidence type="ECO:0000256" key="2">
    <source>
        <dbReference type="ARBA" id="ARBA00022694"/>
    </source>
</evidence>
<protein>
    <recommendedName>
        <fullName evidence="4">tRNA pseudouridine synthase A</fullName>
        <ecNumber evidence="4">5.4.99.12</ecNumber>
    </recommendedName>
    <alternativeName>
        <fullName evidence="4">tRNA pseudouridine(38-40) synthase</fullName>
    </alternativeName>
    <alternativeName>
        <fullName evidence="4">tRNA pseudouridylate synthase I</fullName>
    </alternativeName>
    <alternativeName>
        <fullName evidence="4">tRNA-uridine isomerase I</fullName>
    </alternativeName>
</protein>
<accession>A0A923E3G0</accession>
<dbReference type="InterPro" id="IPR020095">
    <property type="entry name" value="PsdUridine_synth_TruA_C"/>
</dbReference>
<keyword evidence="3 4" id="KW-0413">Isomerase</keyword>
<dbReference type="SUPFAM" id="SSF55120">
    <property type="entry name" value="Pseudouridine synthase"/>
    <property type="match status" value="1"/>
</dbReference>
<proteinExistence type="inferred from homology"/>
<comment type="function">
    <text evidence="4">Formation of pseudouridine at positions 38, 39 and 40 in the anticodon stem and loop of transfer RNAs.</text>
</comment>
<organism evidence="7 8">
    <name type="scientific">Schaalia hyovaginalis</name>
    <dbReference type="NCBI Taxonomy" id="29316"/>
    <lineage>
        <taxon>Bacteria</taxon>
        <taxon>Bacillati</taxon>
        <taxon>Actinomycetota</taxon>
        <taxon>Actinomycetes</taxon>
        <taxon>Actinomycetales</taxon>
        <taxon>Actinomycetaceae</taxon>
        <taxon>Schaalia</taxon>
    </lineage>
</organism>
<dbReference type="GO" id="GO:0003723">
    <property type="term" value="F:RNA binding"/>
    <property type="evidence" value="ECO:0007669"/>
    <property type="project" value="InterPro"/>
</dbReference>
<dbReference type="PANTHER" id="PTHR11142">
    <property type="entry name" value="PSEUDOURIDYLATE SYNTHASE"/>
    <property type="match status" value="1"/>
</dbReference>
<evidence type="ECO:0000256" key="4">
    <source>
        <dbReference type="HAMAP-Rule" id="MF_00171"/>
    </source>
</evidence>
<evidence type="ECO:0000256" key="1">
    <source>
        <dbReference type="ARBA" id="ARBA00009375"/>
    </source>
</evidence>
<dbReference type="CDD" id="cd02570">
    <property type="entry name" value="PseudoU_synth_EcTruA"/>
    <property type="match status" value="1"/>
</dbReference>
<name>A0A923E3G0_9ACTO</name>
<evidence type="ECO:0000313" key="7">
    <source>
        <dbReference type="EMBL" id="MBB6335338.1"/>
    </source>
</evidence>
<dbReference type="EMBL" id="JACHMK010000001">
    <property type="protein sequence ID" value="MBB6335338.1"/>
    <property type="molecule type" value="Genomic_DNA"/>
</dbReference>
<dbReference type="HAMAP" id="MF_00171">
    <property type="entry name" value="TruA"/>
    <property type="match status" value="1"/>
</dbReference>
<dbReference type="Proteomes" id="UP000617426">
    <property type="component" value="Unassembled WGS sequence"/>
</dbReference>
<reference evidence="7" key="1">
    <citation type="submission" date="2020-08" db="EMBL/GenBank/DDBJ databases">
        <title>Sequencing the genomes of 1000 actinobacteria strains.</title>
        <authorList>
            <person name="Klenk H.-P."/>
        </authorList>
    </citation>
    <scope>NUCLEOTIDE SEQUENCE</scope>
    <source>
        <strain evidence="7">DSM 10695</strain>
    </source>
</reference>
<keyword evidence="2 4" id="KW-0819">tRNA processing</keyword>
<dbReference type="InterPro" id="IPR020097">
    <property type="entry name" value="PsdUridine_synth_TruA_a/b_dom"/>
</dbReference>
<dbReference type="InterPro" id="IPR020094">
    <property type="entry name" value="TruA/RsuA/RluB/E/F_N"/>
</dbReference>
<comment type="catalytic activity">
    <reaction evidence="4 5">
        <text>uridine(38/39/40) in tRNA = pseudouridine(38/39/40) in tRNA</text>
        <dbReference type="Rhea" id="RHEA:22376"/>
        <dbReference type="Rhea" id="RHEA-COMP:10085"/>
        <dbReference type="Rhea" id="RHEA-COMP:10087"/>
        <dbReference type="ChEBI" id="CHEBI:65314"/>
        <dbReference type="ChEBI" id="CHEBI:65315"/>
        <dbReference type="EC" id="5.4.99.12"/>
    </reaction>
</comment>
<evidence type="ECO:0000256" key="5">
    <source>
        <dbReference type="RuleBase" id="RU003792"/>
    </source>
</evidence>
<comment type="similarity">
    <text evidence="1 4 5">Belongs to the tRNA pseudouridine synthase TruA family.</text>
</comment>
<dbReference type="GO" id="GO:0031119">
    <property type="term" value="P:tRNA pseudouridine synthesis"/>
    <property type="evidence" value="ECO:0007669"/>
    <property type="project" value="UniProtKB-UniRule"/>
</dbReference>
<dbReference type="Pfam" id="PF01416">
    <property type="entry name" value="PseudoU_synth_1"/>
    <property type="match status" value="1"/>
</dbReference>
<dbReference type="InterPro" id="IPR020103">
    <property type="entry name" value="PsdUridine_synth_cat_dom_sf"/>
</dbReference>
<dbReference type="NCBIfam" id="TIGR00071">
    <property type="entry name" value="hisT_truA"/>
    <property type="match status" value="1"/>
</dbReference>
<dbReference type="Gene3D" id="3.30.70.660">
    <property type="entry name" value="Pseudouridine synthase I, catalytic domain, C-terminal subdomain"/>
    <property type="match status" value="1"/>
</dbReference>
<evidence type="ECO:0000313" key="8">
    <source>
        <dbReference type="Proteomes" id="UP000617426"/>
    </source>
</evidence>
<comment type="caution">
    <text evidence="4">Lacks conserved residue(s) required for the propagation of feature annotation.</text>
</comment>
<dbReference type="AlphaFoldDB" id="A0A923E3G0"/>
<dbReference type="GO" id="GO:0160147">
    <property type="term" value="F:tRNA pseudouridine(38-40) synthase activity"/>
    <property type="evidence" value="ECO:0007669"/>
    <property type="project" value="UniProtKB-EC"/>
</dbReference>
<dbReference type="Gene3D" id="3.30.70.580">
    <property type="entry name" value="Pseudouridine synthase I, catalytic domain, N-terminal subdomain"/>
    <property type="match status" value="1"/>
</dbReference>
<feature type="active site" description="Nucleophile" evidence="4">
    <location>
        <position position="76"/>
    </location>
</feature>
<dbReference type="InterPro" id="IPR001406">
    <property type="entry name" value="PsdUridine_synth_TruA"/>
</dbReference>
<dbReference type="PANTHER" id="PTHR11142:SF0">
    <property type="entry name" value="TRNA PSEUDOURIDINE SYNTHASE-LIKE 1"/>
    <property type="match status" value="1"/>
</dbReference>
<feature type="binding site" evidence="4">
    <location>
        <position position="168"/>
    </location>
    <ligand>
        <name>substrate</name>
    </ligand>
</feature>
<sequence length="325" mass="34706">MGEVTTAVIAGDEGGAPAAQGEAKSLRVRLDLAYDGTDFHGWAAQPGLRTVQGEIESALSLVLRGPVVLTVAGRTDAGVHARHQVAHMDVPVEAWRALAPRRAQAGDGAAIGEGLVRRLNALLGQARARWARAHGLREPRGSSDAVIVSATPVSAAFDARFSALGRRYCYRLADGAPDPQRRRDVLSAPGELDTEAMNAGAAFLLGEHDFLSYCRPREGATTIRTLTRFEFTRAERIIECRVEADAFCHSMVRSLVGAALEVGRGRRAPEWMAELLAGRSRSSAAPIAPARGLSLEGVDYPPEAQWAARALRARARRDEVGGCCG</sequence>
<evidence type="ECO:0000259" key="6">
    <source>
        <dbReference type="Pfam" id="PF01416"/>
    </source>
</evidence>
<evidence type="ECO:0000256" key="3">
    <source>
        <dbReference type="ARBA" id="ARBA00023235"/>
    </source>
</evidence>